<feature type="transmembrane region" description="Helical" evidence="1">
    <location>
        <begin position="42"/>
        <end position="66"/>
    </location>
</feature>
<keyword evidence="1" id="KW-0472">Membrane</keyword>
<proteinExistence type="predicted"/>
<dbReference type="GO" id="GO:0030318">
    <property type="term" value="P:melanocyte differentiation"/>
    <property type="evidence" value="ECO:0007669"/>
    <property type="project" value="TreeGrafter"/>
</dbReference>
<gene>
    <name evidence="2" type="ORF">AV530_012530</name>
</gene>
<protein>
    <submittedName>
        <fullName evidence="2">Uncharacterized protein</fullName>
    </submittedName>
</protein>
<comment type="caution">
    <text evidence="2">The sequence shown here is derived from an EMBL/GenBank/DDBJ whole genome shotgun (WGS) entry which is preliminary data.</text>
</comment>
<keyword evidence="1" id="KW-0812">Transmembrane</keyword>
<dbReference type="GO" id="GO:0033162">
    <property type="term" value="C:melanosome membrane"/>
    <property type="evidence" value="ECO:0007669"/>
    <property type="project" value="TreeGrafter"/>
</dbReference>
<dbReference type="PANTHER" id="PTHR43568">
    <property type="entry name" value="P PROTEIN"/>
    <property type="match status" value="1"/>
</dbReference>
<evidence type="ECO:0000256" key="1">
    <source>
        <dbReference type="SAM" id="Phobius"/>
    </source>
</evidence>
<dbReference type="InterPro" id="IPR051475">
    <property type="entry name" value="Diverse_Ion_Transporter"/>
</dbReference>
<accession>A0A1V4JB43</accession>
<keyword evidence="3" id="KW-1185">Reference proteome</keyword>
<dbReference type="AlphaFoldDB" id="A0A1V4JB43"/>
<feature type="transmembrane region" description="Helical" evidence="1">
    <location>
        <begin position="97"/>
        <end position="116"/>
    </location>
</feature>
<reference evidence="2 3" key="1">
    <citation type="submission" date="2016-02" db="EMBL/GenBank/DDBJ databases">
        <title>Band-tailed pigeon sequencing and assembly.</title>
        <authorList>
            <person name="Soares A.E."/>
            <person name="Novak B.J."/>
            <person name="Rice E.S."/>
            <person name="O'Connell B."/>
            <person name="Chang D."/>
            <person name="Weber S."/>
            <person name="Shapiro B."/>
        </authorList>
    </citation>
    <scope>NUCLEOTIDE SEQUENCE [LARGE SCALE GENOMIC DNA]</scope>
    <source>
        <strain evidence="2">BTP2013</strain>
        <tissue evidence="2">Blood</tissue>
    </source>
</reference>
<dbReference type="OrthoDB" id="442352at2759"/>
<name>A0A1V4JB43_PATFA</name>
<evidence type="ECO:0000313" key="2">
    <source>
        <dbReference type="EMBL" id="OPJ69493.1"/>
    </source>
</evidence>
<organism evidence="2 3">
    <name type="scientific">Patagioenas fasciata monilis</name>
    <dbReference type="NCBI Taxonomy" id="372326"/>
    <lineage>
        <taxon>Eukaryota</taxon>
        <taxon>Metazoa</taxon>
        <taxon>Chordata</taxon>
        <taxon>Craniata</taxon>
        <taxon>Vertebrata</taxon>
        <taxon>Euteleostomi</taxon>
        <taxon>Archelosauria</taxon>
        <taxon>Archosauria</taxon>
        <taxon>Dinosauria</taxon>
        <taxon>Saurischia</taxon>
        <taxon>Theropoda</taxon>
        <taxon>Coelurosauria</taxon>
        <taxon>Aves</taxon>
        <taxon>Neognathae</taxon>
        <taxon>Neoaves</taxon>
        <taxon>Columbimorphae</taxon>
        <taxon>Columbiformes</taxon>
        <taxon>Columbidae</taxon>
        <taxon>Patagioenas</taxon>
    </lineage>
</organism>
<evidence type="ECO:0000313" key="3">
    <source>
        <dbReference type="Proteomes" id="UP000190648"/>
    </source>
</evidence>
<keyword evidence="1" id="KW-1133">Transmembrane helix</keyword>
<dbReference type="PANTHER" id="PTHR43568:SF1">
    <property type="entry name" value="P PROTEIN"/>
    <property type="match status" value="1"/>
</dbReference>
<dbReference type="STRING" id="372326.A0A1V4JB43"/>
<sequence>MDFSFPTGNGTLIGASANVVCAGIAEQHGYGFSFMEFFRLGFPMMIVSCTIGMCYLLVAHVVVAIATLRGNSDLLAVVSITALPNESVMERKPPQDVAMAIITVILAGAKDLLLFLRKSTDIVQKQKMFRGDKEEVVPGDVSNFERWWSLLLVCGLDPMKGSLGESSGIKDKEQADESRELSLADCDCRCWQRKDEWMARSHLPWR</sequence>
<dbReference type="Proteomes" id="UP000190648">
    <property type="component" value="Unassembled WGS sequence"/>
</dbReference>
<dbReference type="GO" id="GO:0042438">
    <property type="term" value="P:melanin biosynthetic process"/>
    <property type="evidence" value="ECO:0007669"/>
    <property type="project" value="TreeGrafter"/>
</dbReference>
<dbReference type="EMBL" id="LSYS01008075">
    <property type="protein sequence ID" value="OPJ69493.1"/>
    <property type="molecule type" value="Genomic_DNA"/>
</dbReference>